<dbReference type="RefSeq" id="WP_115073155.1">
    <property type="nucleotide sequence ID" value="NZ_UGHE01000002.1"/>
</dbReference>
<dbReference type="Proteomes" id="UP000254496">
    <property type="component" value="Unassembled WGS sequence"/>
</dbReference>
<accession>A0AB38H9F1</accession>
<proteinExistence type="predicted"/>
<name>A0AB38H9F1_9PAST</name>
<gene>
    <name evidence="1" type="ORF">NCTC8540_01495</name>
</gene>
<evidence type="ECO:0000313" key="2">
    <source>
        <dbReference type="Proteomes" id="UP000254496"/>
    </source>
</evidence>
<comment type="caution">
    <text evidence="1">The sequence shown here is derived from an EMBL/GenBank/DDBJ whole genome shotgun (WGS) entry which is preliminary data.</text>
</comment>
<sequence length="70" mass="8119">MKKLTDFERLQLAASILPKEQIAETLRLALTNAGESPNLKHLYSRLIWETFEIAKLIEIEEHNRQSQAND</sequence>
<dbReference type="AlphaFoldDB" id="A0AB38H9F1"/>
<organism evidence="1 2">
    <name type="scientific">Canicola haemoglobinophilus</name>
    <dbReference type="NCBI Taxonomy" id="733"/>
    <lineage>
        <taxon>Bacteria</taxon>
        <taxon>Pseudomonadati</taxon>
        <taxon>Pseudomonadota</taxon>
        <taxon>Gammaproteobacteria</taxon>
        <taxon>Pasteurellales</taxon>
        <taxon>Pasteurellaceae</taxon>
        <taxon>Canicola</taxon>
    </lineage>
</organism>
<evidence type="ECO:0000313" key="1">
    <source>
        <dbReference type="EMBL" id="STO68976.1"/>
    </source>
</evidence>
<protein>
    <submittedName>
        <fullName evidence="1">Uncharacterized protein</fullName>
    </submittedName>
</protein>
<reference evidence="1 2" key="1">
    <citation type="submission" date="2018-06" db="EMBL/GenBank/DDBJ databases">
        <authorList>
            <consortium name="Pathogen Informatics"/>
            <person name="Doyle S."/>
        </authorList>
    </citation>
    <scope>NUCLEOTIDE SEQUENCE [LARGE SCALE GENOMIC DNA]</scope>
    <source>
        <strain evidence="1 2">NCTC8540</strain>
    </source>
</reference>
<dbReference type="EMBL" id="UGHJ01000001">
    <property type="protein sequence ID" value="STO68976.1"/>
    <property type="molecule type" value="Genomic_DNA"/>
</dbReference>